<feature type="transmembrane region" description="Helical" evidence="1">
    <location>
        <begin position="12"/>
        <end position="35"/>
    </location>
</feature>
<dbReference type="Proteomes" id="UP000632740">
    <property type="component" value="Unassembled WGS sequence"/>
</dbReference>
<keyword evidence="3" id="KW-1185">Reference proteome</keyword>
<sequence length="109" mass="11351">MLPRMALRRPSCAPYLAGGVLLTPPAPVLICLGYVKSAGPWQGTTDVDPGTPFTVIGVLLLVAGVVLAAIGVYLLADTLDALRPQRRERSLHELLGPLAVDADALPAAD</sequence>
<evidence type="ECO:0000313" key="3">
    <source>
        <dbReference type="Proteomes" id="UP000632740"/>
    </source>
</evidence>
<dbReference type="EMBL" id="BONK01000010">
    <property type="protein sequence ID" value="GIG22179.1"/>
    <property type="molecule type" value="Genomic_DNA"/>
</dbReference>
<evidence type="ECO:0000256" key="1">
    <source>
        <dbReference type="SAM" id="Phobius"/>
    </source>
</evidence>
<dbReference type="AlphaFoldDB" id="A0A919U3I3"/>
<organism evidence="2 3">
    <name type="scientific">Cellulomonas chitinilytica</name>
    <dbReference type="NCBI Taxonomy" id="398759"/>
    <lineage>
        <taxon>Bacteria</taxon>
        <taxon>Bacillati</taxon>
        <taxon>Actinomycetota</taxon>
        <taxon>Actinomycetes</taxon>
        <taxon>Micrococcales</taxon>
        <taxon>Cellulomonadaceae</taxon>
        <taxon>Cellulomonas</taxon>
    </lineage>
</organism>
<name>A0A919U3I3_9CELL</name>
<proteinExistence type="predicted"/>
<keyword evidence="1" id="KW-0472">Membrane</keyword>
<keyword evidence="1" id="KW-0812">Transmembrane</keyword>
<accession>A0A919U3I3</accession>
<comment type="caution">
    <text evidence="2">The sequence shown here is derived from an EMBL/GenBank/DDBJ whole genome shotgun (WGS) entry which is preliminary data.</text>
</comment>
<gene>
    <name evidence="2" type="ORF">Cch01nite_29030</name>
</gene>
<keyword evidence="1" id="KW-1133">Transmembrane helix</keyword>
<evidence type="ECO:0000313" key="2">
    <source>
        <dbReference type="EMBL" id="GIG22179.1"/>
    </source>
</evidence>
<reference evidence="2" key="1">
    <citation type="submission" date="2021-01" db="EMBL/GenBank/DDBJ databases">
        <title>Whole genome shotgun sequence of Cellulomonas chitinilytica NBRC 110799.</title>
        <authorList>
            <person name="Komaki H."/>
            <person name="Tamura T."/>
        </authorList>
    </citation>
    <scope>NUCLEOTIDE SEQUENCE</scope>
    <source>
        <strain evidence="2">NBRC 110799</strain>
    </source>
</reference>
<feature type="transmembrane region" description="Helical" evidence="1">
    <location>
        <begin position="55"/>
        <end position="76"/>
    </location>
</feature>
<protein>
    <submittedName>
        <fullName evidence="2">Uncharacterized protein</fullName>
    </submittedName>
</protein>